<dbReference type="PANTHER" id="PTHR10192:SF5">
    <property type="entry name" value="GEPHYRIN"/>
    <property type="match status" value="1"/>
</dbReference>
<keyword evidence="5 7" id="KW-0501">Molybdenum cofactor biosynthesis</keyword>
<proteinExistence type="inferred from homology"/>
<comment type="pathway">
    <text evidence="2 7">Cofactor biosynthesis; molybdopterin biosynthesis.</text>
</comment>
<name>A0A3N2C7V0_9MICO</name>
<dbReference type="GO" id="GO:0061599">
    <property type="term" value="F:molybdopterin molybdotransferase activity"/>
    <property type="evidence" value="ECO:0007669"/>
    <property type="project" value="UniProtKB-UniRule"/>
</dbReference>
<dbReference type="GO" id="GO:0005829">
    <property type="term" value="C:cytosol"/>
    <property type="evidence" value="ECO:0007669"/>
    <property type="project" value="TreeGrafter"/>
</dbReference>
<dbReference type="AlphaFoldDB" id="A0A3N2C7V0"/>
<evidence type="ECO:0000256" key="2">
    <source>
        <dbReference type="ARBA" id="ARBA00005046"/>
    </source>
</evidence>
<dbReference type="InterPro" id="IPR038987">
    <property type="entry name" value="MoeA-like"/>
</dbReference>
<comment type="similarity">
    <text evidence="3 7">Belongs to the MoeA family.</text>
</comment>
<dbReference type="InterPro" id="IPR005110">
    <property type="entry name" value="MoeA_linker/N"/>
</dbReference>
<comment type="function">
    <text evidence="1 7">Catalyzes the insertion of molybdate into adenylated molybdopterin with the concomitant release of AMP.</text>
</comment>
<sequence>MTTPAPTSRKTVEQHASDVAALLDEVTDTGVERVPIDEAAARVTAVAVPSPVDLPLFRNSQMDGFAVRAADLTGDETRLRVVGEIAARPIDPAPLEPGTSVRIMTGAVVPPGADVVVPVEESEVETDQDGVETVLLGPARGGGERAVGLFVRERGSDVRAGEELLPAGVRLASRHLAVLAAAGITTVEVRRRVRVAIVTTGAELVEPGETPTLGQTFDSNGTALTAAVVAAGAEVAARARVVDDADVLLALLDDLHGEVDLILTSGGISMGEHEVVRDVLGPLGGWIGSVAMQPGGPQALGAYRGVPIIAFPGNPVSTQLSFEVFVAPVLRRVAGLPQASRVPAELAVAVRSVPGKRQFLRGRRRGDGRVEPVAGPGSHLVAGLAASDVLIVIPEDTLELDAGDAVEAWTL</sequence>
<protein>
    <recommendedName>
        <fullName evidence="7">Molybdopterin molybdenumtransferase</fullName>
        <ecNumber evidence="7">2.10.1.1</ecNumber>
    </recommendedName>
</protein>
<dbReference type="InterPro" id="IPR001453">
    <property type="entry name" value="MoaB/Mog_dom"/>
</dbReference>
<dbReference type="SUPFAM" id="SSF63882">
    <property type="entry name" value="MoeA N-terminal region -like"/>
    <property type="match status" value="1"/>
</dbReference>
<evidence type="ECO:0000256" key="5">
    <source>
        <dbReference type="ARBA" id="ARBA00023150"/>
    </source>
</evidence>
<dbReference type="RefSeq" id="WP_085511384.1">
    <property type="nucleotide sequence ID" value="NZ_FXAP01000002.1"/>
</dbReference>
<evidence type="ECO:0000259" key="8">
    <source>
        <dbReference type="SMART" id="SM00852"/>
    </source>
</evidence>
<dbReference type="GO" id="GO:0046872">
    <property type="term" value="F:metal ion binding"/>
    <property type="evidence" value="ECO:0007669"/>
    <property type="project" value="UniProtKB-UniRule"/>
</dbReference>
<comment type="cofactor">
    <cofactor evidence="7">
        <name>Mg(2+)</name>
        <dbReference type="ChEBI" id="CHEBI:18420"/>
    </cofactor>
</comment>
<dbReference type="EMBL" id="RKHL01000001">
    <property type="protein sequence ID" value="ROR83575.1"/>
    <property type="molecule type" value="Genomic_DNA"/>
</dbReference>
<dbReference type="Pfam" id="PF03453">
    <property type="entry name" value="MoeA_N"/>
    <property type="match status" value="1"/>
</dbReference>
<dbReference type="Gene3D" id="3.40.980.10">
    <property type="entry name" value="MoaB/Mog-like domain"/>
    <property type="match status" value="1"/>
</dbReference>
<dbReference type="InterPro" id="IPR036425">
    <property type="entry name" value="MoaB/Mog-like_dom_sf"/>
</dbReference>
<dbReference type="InterPro" id="IPR036135">
    <property type="entry name" value="MoeA_linker/N_sf"/>
</dbReference>
<evidence type="ECO:0000313" key="9">
    <source>
        <dbReference type="EMBL" id="ROR83575.1"/>
    </source>
</evidence>
<dbReference type="EC" id="2.10.1.1" evidence="7"/>
<organism evidence="9 10">
    <name type="scientific">Plantibacter flavus</name>
    <dbReference type="NCBI Taxonomy" id="150123"/>
    <lineage>
        <taxon>Bacteria</taxon>
        <taxon>Bacillati</taxon>
        <taxon>Actinomycetota</taxon>
        <taxon>Actinomycetes</taxon>
        <taxon>Micrococcales</taxon>
        <taxon>Microbacteriaceae</taxon>
        <taxon>Plantibacter</taxon>
    </lineage>
</organism>
<dbReference type="InterPro" id="IPR036688">
    <property type="entry name" value="MoeA_C_domain_IV_sf"/>
</dbReference>
<evidence type="ECO:0000256" key="4">
    <source>
        <dbReference type="ARBA" id="ARBA00022505"/>
    </source>
</evidence>
<keyword evidence="7" id="KW-0460">Magnesium</keyword>
<dbReference type="Pfam" id="PF00994">
    <property type="entry name" value="MoCF_biosynth"/>
    <property type="match status" value="1"/>
</dbReference>
<comment type="caution">
    <text evidence="9">The sequence shown here is derived from an EMBL/GenBank/DDBJ whole genome shotgun (WGS) entry which is preliminary data.</text>
</comment>
<evidence type="ECO:0000256" key="1">
    <source>
        <dbReference type="ARBA" id="ARBA00002901"/>
    </source>
</evidence>
<dbReference type="Gene3D" id="2.40.340.10">
    <property type="entry name" value="MoeA, C-terminal, domain IV"/>
    <property type="match status" value="1"/>
</dbReference>
<keyword evidence="4 7" id="KW-0500">Molybdenum</keyword>
<dbReference type="Gene3D" id="3.90.105.10">
    <property type="entry name" value="Molybdopterin biosynthesis moea protein, domain 2"/>
    <property type="match status" value="1"/>
</dbReference>
<keyword evidence="10" id="KW-1185">Reference proteome</keyword>
<dbReference type="Proteomes" id="UP000266915">
    <property type="component" value="Unassembled WGS sequence"/>
</dbReference>
<dbReference type="Pfam" id="PF03454">
    <property type="entry name" value="MoeA_C"/>
    <property type="match status" value="1"/>
</dbReference>
<feature type="domain" description="MoaB/Mog" evidence="8">
    <location>
        <begin position="196"/>
        <end position="332"/>
    </location>
</feature>
<dbReference type="UniPathway" id="UPA00344"/>
<dbReference type="InterPro" id="IPR005111">
    <property type="entry name" value="MoeA_C_domain_IV"/>
</dbReference>
<dbReference type="GO" id="GO:0006777">
    <property type="term" value="P:Mo-molybdopterin cofactor biosynthetic process"/>
    <property type="evidence" value="ECO:0007669"/>
    <property type="project" value="UniProtKB-UniRule"/>
</dbReference>
<evidence type="ECO:0000256" key="3">
    <source>
        <dbReference type="ARBA" id="ARBA00010763"/>
    </source>
</evidence>
<dbReference type="CDD" id="cd00887">
    <property type="entry name" value="MoeA"/>
    <property type="match status" value="1"/>
</dbReference>
<dbReference type="NCBIfam" id="TIGR00177">
    <property type="entry name" value="molyb_syn"/>
    <property type="match status" value="1"/>
</dbReference>
<accession>A0A3N2C7V0</accession>
<keyword evidence="7" id="KW-0479">Metal-binding</keyword>
<dbReference type="SMART" id="SM00852">
    <property type="entry name" value="MoCF_biosynth"/>
    <property type="match status" value="1"/>
</dbReference>
<evidence type="ECO:0000313" key="10">
    <source>
        <dbReference type="Proteomes" id="UP000266915"/>
    </source>
</evidence>
<dbReference type="SUPFAM" id="SSF63867">
    <property type="entry name" value="MoeA C-terminal domain-like"/>
    <property type="match status" value="1"/>
</dbReference>
<evidence type="ECO:0000256" key="7">
    <source>
        <dbReference type="RuleBase" id="RU365090"/>
    </source>
</evidence>
<gene>
    <name evidence="9" type="ORF">EDD42_3688</name>
</gene>
<dbReference type="SUPFAM" id="SSF53218">
    <property type="entry name" value="Molybdenum cofactor biosynthesis proteins"/>
    <property type="match status" value="1"/>
</dbReference>
<dbReference type="Gene3D" id="2.170.190.11">
    <property type="entry name" value="Molybdopterin biosynthesis moea protein, domain 3"/>
    <property type="match status" value="1"/>
</dbReference>
<reference evidence="9 10" key="1">
    <citation type="submission" date="2018-11" db="EMBL/GenBank/DDBJ databases">
        <title>Sequencing the genomes of 1000 actinobacteria strains.</title>
        <authorList>
            <person name="Klenk H.-P."/>
        </authorList>
    </citation>
    <scope>NUCLEOTIDE SEQUENCE [LARGE SCALE GENOMIC DNA]</scope>
    <source>
        <strain evidence="9 10">DSM 14012</strain>
    </source>
</reference>
<dbReference type="NCBIfam" id="NF045515">
    <property type="entry name" value="Glp_gephyrin"/>
    <property type="match status" value="1"/>
</dbReference>
<keyword evidence="7" id="KW-0808">Transferase</keyword>
<dbReference type="PANTHER" id="PTHR10192">
    <property type="entry name" value="MOLYBDOPTERIN BIOSYNTHESIS PROTEIN"/>
    <property type="match status" value="1"/>
</dbReference>
<comment type="catalytic activity">
    <reaction evidence="6">
        <text>adenylyl-molybdopterin + molybdate = Mo-molybdopterin + AMP + H(+)</text>
        <dbReference type="Rhea" id="RHEA:35047"/>
        <dbReference type="ChEBI" id="CHEBI:15378"/>
        <dbReference type="ChEBI" id="CHEBI:36264"/>
        <dbReference type="ChEBI" id="CHEBI:62727"/>
        <dbReference type="ChEBI" id="CHEBI:71302"/>
        <dbReference type="ChEBI" id="CHEBI:456215"/>
        <dbReference type="EC" id="2.10.1.1"/>
    </reaction>
</comment>
<evidence type="ECO:0000256" key="6">
    <source>
        <dbReference type="ARBA" id="ARBA00047317"/>
    </source>
</evidence>